<feature type="compositionally biased region" description="Acidic residues" evidence="1">
    <location>
        <begin position="47"/>
        <end position="59"/>
    </location>
</feature>
<feature type="region of interest" description="Disordered" evidence="1">
    <location>
        <begin position="31"/>
        <end position="62"/>
    </location>
</feature>
<feature type="region of interest" description="Disordered" evidence="1">
    <location>
        <begin position="260"/>
        <end position="279"/>
    </location>
</feature>
<accession>A0AA39X160</accession>
<gene>
    <name evidence="2" type="ORF">B0T17DRAFT_508333</name>
</gene>
<evidence type="ECO:0000313" key="2">
    <source>
        <dbReference type="EMBL" id="KAK0625336.1"/>
    </source>
</evidence>
<dbReference type="Proteomes" id="UP001174934">
    <property type="component" value="Unassembled WGS sequence"/>
</dbReference>
<protein>
    <submittedName>
        <fullName evidence="2">Uncharacterized protein</fullName>
    </submittedName>
</protein>
<evidence type="ECO:0000256" key="1">
    <source>
        <dbReference type="SAM" id="MobiDB-lite"/>
    </source>
</evidence>
<reference evidence="2" key="1">
    <citation type="submission" date="2023-06" db="EMBL/GenBank/DDBJ databases">
        <title>Genome-scale phylogeny and comparative genomics of the fungal order Sordariales.</title>
        <authorList>
            <consortium name="Lawrence Berkeley National Laboratory"/>
            <person name="Hensen N."/>
            <person name="Bonometti L."/>
            <person name="Westerberg I."/>
            <person name="Brannstrom I.O."/>
            <person name="Guillou S."/>
            <person name="Cros-Aarteil S."/>
            <person name="Calhoun S."/>
            <person name="Haridas S."/>
            <person name="Kuo A."/>
            <person name="Mondo S."/>
            <person name="Pangilinan J."/>
            <person name="Riley R."/>
            <person name="LaButti K."/>
            <person name="Andreopoulos B."/>
            <person name="Lipzen A."/>
            <person name="Chen C."/>
            <person name="Yanf M."/>
            <person name="Daum C."/>
            <person name="Ng V."/>
            <person name="Clum A."/>
            <person name="Steindorff A."/>
            <person name="Ohm R."/>
            <person name="Martin F."/>
            <person name="Silar P."/>
            <person name="Natvig D."/>
            <person name="Lalanne C."/>
            <person name="Gautier V."/>
            <person name="Ament-velasquez S.L."/>
            <person name="Kruys A."/>
            <person name="Hutchinson M.I."/>
            <person name="Powell A.J."/>
            <person name="Barry K."/>
            <person name="Miller A.N."/>
            <person name="Grigoriev I.V."/>
            <person name="Debuchy R."/>
            <person name="Gladieux P."/>
            <person name="Thoren M.H."/>
            <person name="Johannesson H."/>
        </authorList>
    </citation>
    <scope>NUCLEOTIDE SEQUENCE</scope>
    <source>
        <strain evidence="2">SMH3391-2</strain>
    </source>
</reference>
<evidence type="ECO:0000313" key="3">
    <source>
        <dbReference type="Proteomes" id="UP001174934"/>
    </source>
</evidence>
<name>A0AA39X160_9PEZI</name>
<comment type="caution">
    <text evidence="2">The sequence shown here is derived from an EMBL/GenBank/DDBJ whole genome shotgun (WGS) entry which is preliminary data.</text>
</comment>
<dbReference type="AlphaFoldDB" id="A0AA39X160"/>
<proteinExistence type="predicted"/>
<feature type="compositionally biased region" description="Low complexity" evidence="1">
    <location>
        <begin position="265"/>
        <end position="279"/>
    </location>
</feature>
<dbReference type="EMBL" id="JAULSR010000003">
    <property type="protein sequence ID" value="KAK0625336.1"/>
    <property type="molecule type" value="Genomic_DNA"/>
</dbReference>
<organism evidence="2 3">
    <name type="scientific">Bombardia bombarda</name>
    <dbReference type="NCBI Taxonomy" id="252184"/>
    <lineage>
        <taxon>Eukaryota</taxon>
        <taxon>Fungi</taxon>
        <taxon>Dikarya</taxon>
        <taxon>Ascomycota</taxon>
        <taxon>Pezizomycotina</taxon>
        <taxon>Sordariomycetes</taxon>
        <taxon>Sordariomycetidae</taxon>
        <taxon>Sordariales</taxon>
        <taxon>Lasiosphaeriaceae</taxon>
        <taxon>Bombardia</taxon>
    </lineage>
</organism>
<keyword evidence="3" id="KW-1185">Reference proteome</keyword>
<sequence>MACAGARSPPTEASEEDTIVFTGRRRGMVVPTLRLPPSGGVRLDGSREEDADADDDDYEGAGAPVTQTNQSEGILRSTSLLASFPARSPESFWDSVGSFRSPILPQYSPGFGYTKLNVTLESRHHEQLVDMIRNKAQEIRAYRKMQATGITHLDWAMTPSSQATGSPGGPGEDLSEEDLALHEKINAVFGRMFPPRFEPQAEKEWGKAIFCGDWVYEKNRPATFLEIQIKRIAGSDDALLREFGVNLNYVLYTLEDEKNKHKVPSTSSSQSSAASDMAGSAQQGASDVFEARKLASSVFLVRLVGITNKRQRNTNWFNGPRPARRKGTLLGLGGWVVPPLEERIKWHAANNGCEHVLEPEAPKSQKCRAASVIFDSTIDGPLCYDGKPAPIWRELADPCLEDVYWMTWQLISGKRFDAFRPGSGFGIKRRDASGDRDLLDQCPFQSPSSEVMALNSSWMA</sequence>